<protein>
    <recommendedName>
        <fullName evidence="4">Site-specific integrase</fullName>
    </recommendedName>
</protein>
<keyword evidence="3" id="KW-1185">Reference proteome</keyword>
<evidence type="ECO:0008006" key="4">
    <source>
        <dbReference type="Google" id="ProtNLM"/>
    </source>
</evidence>
<accession>A0ABV4MAS1</accession>
<dbReference type="Gene3D" id="1.10.443.10">
    <property type="entry name" value="Intergrase catalytic core"/>
    <property type="match status" value="1"/>
</dbReference>
<keyword evidence="1" id="KW-0233">DNA recombination</keyword>
<dbReference type="InterPro" id="IPR013762">
    <property type="entry name" value="Integrase-like_cat_sf"/>
</dbReference>
<sequence length="752" mass="87628">MTNNQQLNDKTNDEKRAAFIDDIFYGSDDKKSAIADEILRLYALLPIAFLDEFDETLWLVKQAQYHQKQRNTVSLSSINKILHDRRLISKQEIASFITSSLTLSSYNALKFDHYKALALVIITQLYIHGDHPGQIENLCNEIRQYAQGRRKKLIPLLPELTRYDFSSLIEYFNELIQNNDDIDKQQHNRLTYYRNPIRSSYEARQGIHRNVGTREFKNSHELSKSKKQLFDDEQDIFTAQITEISTQSKSNDSWYSEDNIQPERSLSLVSSKHFVRYDRHLNGMRAHAINSSIIKNSMVLTCHISHVLQFDIGCLLKECIELIRYNSTKSEVATTLLLMLFTGNSFSEIKQWKAAKSPKTDHIIGIKREFKLPSIKKLDNELTFLLKDFQSEYCLPLPLNLISSLKNFNFNSINDNDIKCLLSDIKAKHQLSLNVSSISQYMKQTLIAENTDICIIELITGNDPQNESARYYTKISQNDFLDSYTQYCQHLNMLSQSDYLFDRYEIRNNGFLGSPFYIEEKRLQWIFQQFNTYFRKTAQEPKGYFSEPYHNMLVLELQMILGLSSGYRPVNDWFGTLNDIHLTTGEYRIADKERGSVYGGRVVILPPIAINRIRAYLQYCERAELHYNVSSPTLSLRYREARQGKSAFCFYIRKNKIDMCTPSSYAEQIDMIFPLQPNWTRHYLRSYLYSQGISGELIAAWLGHKYANQRPFGQFSQFKRSELFAISECLQLHLTTLLGESNGQTDRRRAST</sequence>
<dbReference type="InterPro" id="IPR011010">
    <property type="entry name" value="DNA_brk_join_enz"/>
</dbReference>
<dbReference type="EMBL" id="JBGOOT010000017">
    <property type="protein sequence ID" value="MEZ8196606.1"/>
    <property type="molecule type" value="Genomic_DNA"/>
</dbReference>
<evidence type="ECO:0000313" key="3">
    <source>
        <dbReference type="Proteomes" id="UP001569153"/>
    </source>
</evidence>
<dbReference type="RefSeq" id="WP_371730965.1">
    <property type="nucleotide sequence ID" value="NZ_JBGOOT010000017.1"/>
</dbReference>
<proteinExistence type="predicted"/>
<reference evidence="2 3" key="1">
    <citation type="submission" date="2024-06" db="EMBL/GenBank/DDBJ databases">
        <authorList>
            <person name="Steensen K."/>
            <person name="Seneca J."/>
            <person name="Bartlau N."/>
            <person name="Yu A.X."/>
            <person name="Polz M.F."/>
        </authorList>
    </citation>
    <scope>NUCLEOTIDE SEQUENCE [LARGE SCALE GENOMIC DNA]</scope>
    <source>
        <strain evidence="2 3">FF146</strain>
    </source>
</reference>
<organism evidence="2 3">
    <name type="scientific">Vibrio cortegadensis</name>
    <dbReference type="NCBI Taxonomy" id="1328770"/>
    <lineage>
        <taxon>Bacteria</taxon>
        <taxon>Pseudomonadati</taxon>
        <taxon>Pseudomonadota</taxon>
        <taxon>Gammaproteobacteria</taxon>
        <taxon>Vibrionales</taxon>
        <taxon>Vibrionaceae</taxon>
        <taxon>Vibrio</taxon>
    </lineage>
</organism>
<name>A0ABV4MAS1_9VIBR</name>
<dbReference type="Proteomes" id="UP001569153">
    <property type="component" value="Unassembled WGS sequence"/>
</dbReference>
<comment type="caution">
    <text evidence="2">The sequence shown here is derived from an EMBL/GenBank/DDBJ whole genome shotgun (WGS) entry which is preliminary data.</text>
</comment>
<evidence type="ECO:0000313" key="2">
    <source>
        <dbReference type="EMBL" id="MEZ8196606.1"/>
    </source>
</evidence>
<evidence type="ECO:0000256" key="1">
    <source>
        <dbReference type="ARBA" id="ARBA00023172"/>
    </source>
</evidence>
<dbReference type="SUPFAM" id="SSF56349">
    <property type="entry name" value="DNA breaking-rejoining enzymes"/>
    <property type="match status" value="1"/>
</dbReference>
<gene>
    <name evidence="2" type="ORF">ACED38_17150</name>
</gene>